<dbReference type="RefSeq" id="WP_345697788.1">
    <property type="nucleotide sequence ID" value="NZ_BAABIS010000001.1"/>
</dbReference>
<name>A0ABP9DUN9_9ACTN</name>
<evidence type="ECO:0000313" key="3">
    <source>
        <dbReference type="EMBL" id="GAA4854751.1"/>
    </source>
</evidence>
<gene>
    <name evidence="3" type="ORF">GCM10023235_35240</name>
</gene>
<dbReference type="EMBL" id="BAABIS010000001">
    <property type="protein sequence ID" value="GAA4854751.1"/>
    <property type="molecule type" value="Genomic_DNA"/>
</dbReference>
<evidence type="ECO:0008006" key="5">
    <source>
        <dbReference type="Google" id="ProtNLM"/>
    </source>
</evidence>
<keyword evidence="2" id="KW-0732">Signal</keyword>
<evidence type="ECO:0000256" key="2">
    <source>
        <dbReference type="SAM" id="SignalP"/>
    </source>
</evidence>
<organism evidence="3 4">
    <name type="scientific">Kitasatospora terrestris</name>
    <dbReference type="NCBI Taxonomy" id="258051"/>
    <lineage>
        <taxon>Bacteria</taxon>
        <taxon>Bacillati</taxon>
        <taxon>Actinomycetota</taxon>
        <taxon>Actinomycetes</taxon>
        <taxon>Kitasatosporales</taxon>
        <taxon>Streptomycetaceae</taxon>
        <taxon>Kitasatospora</taxon>
    </lineage>
</organism>
<sequence length="236" mass="22296">MSRSLRRGAIAALVLAAIVPLSACAAGNTPATLQIKPDNAATSIGNDLRLNNIVVVAPATAAAEYEGPLAVTVNISNTGTVPHSLKTLLVGTSAATFTDDKGGALSEIVVPAGGAVLLGGDGQPAARVTGTKVTVGGNAETSFGFGDAGKVTAPAYVQPAVGYYAGYGPAEEAAKPSAAPSPSASASGSPAASASASPGASTSPSAGASASASAGASASTTPLAGRASGSPSPSAH</sequence>
<feature type="region of interest" description="Disordered" evidence="1">
    <location>
        <begin position="171"/>
        <end position="236"/>
    </location>
</feature>
<comment type="caution">
    <text evidence="3">The sequence shown here is derived from an EMBL/GenBank/DDBJ whole genome shotgun (WGS) entry which is preliminary data.</text>
</comment>
<evidence type="ECO:0000313" key="4">
    <source>
        <dbReference type="Proteomes" id="UP001501752"/>
    </source>
</evidence>
<reference evidence="4" key="1">
    <citation type="journal article" date="2019" name="Int. J. Syst. Evol. Microbiol.">
        <title>The Global Catalogue of Microorganisms (GCM) 10K type strain sequencing project: providing services to taxonomists for standard genome sequencing and annotation.</title>
        <authorList>
            <consortium name="The Broad Institute Genomics Platform"/>
            <consortium name="The Broad Institute Genome Sequencing Center for Infectious Disease"/>
            <person name="Wu L."/>
            <person name="Ma J."/>
        </authorList>
    </citation>
    <scope>NUCLEOTIDE SEQUENCE [LARGE SCALE GENOMIC DNA]</scope>
    <source>
        <strain evidence="4">JCM 13006</strain>
    </source>
</reference>
<feature type="chain" id="PRO_5046807231" description="DUF461 domain-containing protein" evidence="2">
    <location>
        <begin position="26"/>
        <end position="236"/>
    </location>
</feature>
<feature type="signal peptide" evidence="2">
    <location>
        <begin position="1"/>
        <end position="25"/>
    </location>
</feature>
<protein>
    <recommendedName>
        <fullName evidence="5">DUF461 domain-containing protein</fullName>
    </recommendedName>
</protein>
<accession>A0ABP9DUN9</accession>
<dbReference type="Proteomes" id="UP001501752">
    <property type="component" value="Unassembled WGS sequence"/>
</dbReference>
<proteinExistence type="predicted"/>
<keyword evidence="4" id="KW-1185">Reference proteome</keyword>
<evidence type="ECO:0000256" key="1">
    <source>
        <dbReference type="SAM" id="MobiDB-lite"/>
    </source>
</evidence>